<dbReference type="EMBL" id="JAEHOD010000039">
    <property type="protein sequence ID" value="KAG2439855.1"/>
    <property type="molecule type" value="Genomic_DNA"/>
</dbReference>
<sequence>MKTVVVVLLNVSFGLFFPYQASAQVCPPRPGYTVLTDTNWNDPPNFTGGQLLNGPAAEALCNADSSCTHWNSFGYYRFGGANGPTVKNYYMYQGLCTYVKGSATACPALAGYIWQLDTDYFDSLVNIDQHMDITIGMDRCDNNSTCAGMNWLPSSSTPYGFTKTTVSPPSPSAGSCLYSKTGFTEHSPPPSPAPPSPEPPSPEPPSPPAPPSPEPPSPEPPSPEPPSPEPPSPPAPPSPAPPSPMPPSPAPPTVCPPRPGYTELTDTNWNDPPNFTGGQLLNGPAAEALCNADSSCTHWNSFGYYRFGGANGPTVKNYYMYQGLCTYVKGSATACPALAGYIWQLDTDYFDSLVNIDQHMDITIGMDRCDNNSTCAGMNWLPSSSTPYGFTKTTVSPPSPSAGSCLYSKTGFTEHSPPPSPAPPSPEPPSPEPPSPPAPPSPEPPSPEPPSPEPPSPEPPSPPAPPSPAPPSPMPPSPAPPTVCPPRPGYTELTDTNWNDPPNFTGGQLLNGPAAEALCNADSSCTHWNSFGYYRFGGANGPTVKNYYMYQGLCTYVKGSATACPALAGYIWQLDTDYFDSLVNIDQHMDITIGKDRCDNNSTCAGMNWLPSRSTPYGFTKTTVSPPSPSAGSCLYSKTGFTEHSPPPSPAPPSPEPPSPEPPSPEPPSPAPPSPEPPSPPAPPSPAPPSPMPPSPAPPTVCPPRPGYTELTDTNWNDPPNFTGGQLLNGPAAEALCNADSSCTHWNSFGYYRFGGANGPTVKNYYMYQGLCTYVKGSATACPALAGYIWQLDTDYYDSLVNIDQHMDITIGKDRCDNNSTCAGMNWLPSR</sequence>
<dbReference type="PANTHER" id="PTHR13037">
    <property type="entry name" value="FORMIN"/>
    <property type="match status" value="1"/>
</dbReference>
<feature type="region of interest" description="Disordered" evidence="2">
    <location>
        <begin position="163"/>
        <end position="279"/>
    </location>
</feature>
<dbReference type="AlphaFoldDB" id="A0A835W587"/>
<evidence type="ECO:0000256" key="1">
    <source>
        <dbReference type="ARBA" id="ARBA00022581"/>
    </source>
</evidence>
<gene>
    <name evidence="4" type="ORF">HYH02_010487</name>
</gene>
<feature type="compositionally biased region" description="Polar residues" evidence="2">
    <location>
        <begin position="493"/>
        <end position="508"/>
    </location>
</feature>
<evidence type="ECO:0000313" key="5">
    <source>
        <dbReference type="Proteomes" id="UP000613740"/>
    </source>
</evidence>
<name>A0A835W587_9CHLO</name>
<organism evidence="4 5">
    <name type="scientific">Chlamydomonas schloesseri</name>
    <dbReference type="NCBI Taxonomy" id="2026947"/>
    <lineage>
        <taxon>Eukaryota</taxon>
        <taxon>Viridiplantae</taxon>
        <taxon>Chlorophyta</taxon>
        <taxon>core chlorophytes</taxon>
        <taxon>Chlorophyceae</taxon>
        <taxon>CS clade</taxon>
        <taxon>Chlamydomonadales</taxon>
        <taxon>Chlamydomonadaceae</taxon>
        <taxon>Chlamydomonas</taxon>
    </lineage>
</organism>
<proteinExistence type="predicted"/>
<comment type="caution">
    <text evidence="4">The sequence shown here is derived from an EMBL/GenBank/DDBJ whole genome shotgun (WGS) entry which is preliminary data.</text>
</comment>
<protein>
    <submittedName>
        <fullName evidence="4">Uncharacterized protein</fullName>
    </submittedName>
</protein>
<keyword evidence="1" id="KW-0945">Host-virus interaction</keyword>
<dbReference type="PRINTS" id="PR01217">
    <property type="entry name" value="PRICHEXTENSN"/>
</dbReference>
<feature type="compositionally biased region" description="Polar residues" evidence="2">
    <location>
        <begin position="264"/>
        <end position="279"/>
    </location>
</feature>
<feature type="region of interest" description="Disordered" evidence="2">
    <location>
        <begin position="392"/>
        <end position="509"/>
    </location>
</feature>
<dbReference type="Proteomes" id="UP000613740">
    <property type="component" value="Unassembled WGS sequence"/>
</dbReference>
<reference evidence="4" key="1">
    <citation type="journal article" date="2020" name="bioRxiv">
        <title>Comparative genomics of Chlamydomonas.</title>
        <authorList>
            <person name="Craig R.J."/>
            <person name="Hasan A.R."/>
            <person name="Ness R.W."/>
            <person name="Keightley P.D."/>
        </authorList>
    </citation>
    <scope>NUCLEOTIDE SEQUENCE</scope>
    <source>
        <strain evidence="4">CCAP 11/173</strain>
    </source>
</reference>
<dbReference type="PANTHER" id="PTHR13037:SF24">
    <property type="entry name" value="POLYCOMB PROTEIN PCL-RELATED"/>
    <property type="match status" value="1"/>
</dbReference>
<keyword evidence="3" id="KW-0732">Signal</keyword>
<feature type="signal peptide" evidence="3">
    <location>
        <begin position="1"/>
        <end position="23"/>
    </location>
</feature>
<evidence type="ECO:0000256" key="2">
    <source>
        <dbReference type="SAM" id="MobiDB-lite"/>
    </source>
</evidence>
<feature type="compositionally biased region" description="Pro residues" evidence="2">
    <location>
        <begin position="416"/>
        <end position="488"/>
    </location>
</feature>
<accession>A0A835W587</accession>
<feature type="region of interest" description="Disordered" evidence="2">
    <location>
        <begin position="620"/>
        <end position="725"/>
    </location>
</feature>
<feature type="compositionally biased region" description="Polar residues" evidence="2">
    <location>
        <begin position="711"/>
        <end position="725"/>
    </location>
</feature>
<evidence type="ECO:0000313" key="4">
    <source>
        <dbReference type="EMBL" id="KAG2439855.1"/>
    </source>
</evidence>
<feature type="chain" id="PRO_5032465349" evidence="3">
    <location>
        <begin position="24"/>
        <end position="831"/>
    </location>
</feature>
<keyword evidence="5" id="KW-1185">Reference proteome</keyword>
<evidence type="ECO:0000256" key="3">
    <source>
        <dbReference type="SAM" id="SignalP"/>
    </source>
</evidence>
<feature type="compositionally biased region" description="Pro residues" evidence="2">
    <location>
        <begin position="645"/>
        <end position="706"/>
    </location>
</feature>
<feature type="compositionally biased region" description="Pro residues" evidence="2">
    <location>
        <begin position="187"/>
        <end position="259"/>
    </location>
</feature>